<feature type="region of interest" description="Disordered" evidence="12">
    <location>
        <begin position="150"/>
        <end position="185"/>
    </location>
</feature>
<evidence type="ECO:0000256" key="1">
    <source>
        <dbReference type="ARBA" id="ARBA00004123"/>
    </source>
</evidence>
<dbReference type="PROSITE" id="PS00028">
    <property type="entry name" value="ZINC_FINGER_C2H2_1"/>
    <property type="match status" value="6"/>
</dbReference>
<evidence type="ECO:0000256" key="4">
    <source>
        <dbReference type="ARBA" id="ARBA00022737"/>
    </source>
</evidence>
<keyword evidence="3" id="KW-0479">Metal-binding</keyword>
<dbReference type="FunFam" id="3.30.160.60:FF:000624">
    <property type="entry name" value="zinc finger protein 697"/>
    <property type="match status" value="1"/>
</dbReference>
<dbReference type="FunFam" id="3.30.160.60:FF:000188">
    <property type="entry name" value="Zinc finger protein 787"/>
    <property type="match status" value="1"/>
</dbReference>
<feature type="domain" description="C2H2-type" evidence="13">
    <location>
        <begin position="358"/>
        <end position="386"/>
    </location>
</feature>
<dbReference type="Proteomes" id="UP000694872">
    <property type="component" value="Unplaced"/>
</dbReference>
<dbReference type="Gene3D" id="3.30.160.60">
    <property type="entry name" value="Classic Zinc Finger"/>
    <property type="match status" value="5"/>
</dbReference>
<evidence type="ECO:0000256" key="10">
    <source>
        <dbReference type="ARBA" id="ARBA00023242"/>
    </source>
</evidence>
<reference evidence="14" key="1">
    <citation type="submission" date="2025-08" db="UniProtKB">
        <authorList>
            <consortium name="RefSeq"/>
        </authorList>
    </citation>
    <scope>IDENTIFICATION</scope>
</reference>
<evidence type="ECO:0000256" key="9">
    <source>
        <dbReference type="ARBA" id="ARBA00023163"/>
    </source>
</evidence>
<feature type="region of interest" description="Disordered" evidence="12">
    <location>
        <begin position="699"/>
        <end position="768"/>
    </location>
</feature>
<protein>
    <submittedName>
        <fullName evidence="14">Uncharacterized protein LOC106123246</fullName>
    </submittedName>
</protein>
<feature type="domain" description="C2H2-type" evidence="13">
    <location>
        <begin position="587"/>
        <end position="615"/>
    </location>
</feature>
<feature type="domain" description="C2H2-type" evidence="13">
    <location>
        <begin position="532"/>
        <end position="559"/>
    </location>
</feature>
<keyword evidence="8" id="KW-0238">DNA-binding</keyword>
<proteinExistence type="inferred from homology"/>
<keyword evidence="6" id="KW-0862">Zinc</keyword>
<accession>A0AAJ7EF34</accession>
<feature type="compositionally biased region" description="Basic residues" evidence="12">
    <location>
        <begin position="159"/>
        <end position="177"/>
    </location>
</feature>
<comment type="subcellular location">
    <subcellularLocation>
        <location evidence="1">Nucleus</location>
    </subcellularLocation>
</comment>
<dbReference type="InterPro" id="IPR013087">
    <property type="entry name" value="Znf_C2H2_type"/>
</dbReference>
<evidence type="ECO:0000256" key="2">
    <source>
        <dbReference type="ARBA" id="ARBA00006991"/>
    </source>
</evidence>
<dbReference type="Pfam" id="PF00096">
    <property type="entry name" value="zf-C2H2"/>
    <property type="match status" value="6"/>
</dbReference>
<dbReference type="GO" id="GO:0003677">
    <property type="term" value="F:DNA binding"/>
    <property type="evidence" value="ECO:0007669"/>
    <property type="project" value="UniProtKB-KW"/>
</dbReference>
<evidence type="ECO:0000313" key="14">
    <source>
        <dbReference type="RefSeq" id="XP_013174931.1"/>
    </source>
</evidence>
<gene>
    <name evidence="14" type="primary">LOC106123246</name>
</gene>
<dbReference type="SMART" id="SM00355">
    <property type="entry name" value="ZnF_C2H2"/>
    <property type="match status" value="8"/>
</dbReference>
<evidence type="ECO:0000256" key="11">
    <source>
        <dbReference type="PROSITE-ProRule" id="PRU00042"/>
    </source>
</evidence>
<keyword evidence="5 11" id="KW-0863">Zinc-finger</keyword>
<evidence type="ECO:0000256" key="8">
    <source>
        <dbReference type="ARBA" id="ARBA00023125"/>
    </source>
</evidence>
<feature type="compositionally biased region" description="Basic and acidic residues" evidence="12">
    <location>
        <begin position="699"/>
        <end position="732"/>
    </location>
</feature>
<organism evidence="14">
    <name type="scientific">Papilio xuthus</name>
    <name type="common">Asian swallowtail butterfly</name>
    <dbReference type="NCBI Taxonomy" id="66420"/>
    <lineage>
        <taxon>Eukaryota</taxon>
        <taxon>Metazoa</taxon>
        <taxon>Ecdysozoa</taxon>
        <taxon>Arthropoda</taxon>
        <taxon>Hexapoda</taxon>
        <taxon>Insecta</taxon>
        <taxon>Pterygota</taxon>
        <taxon>Neoptera</taxon>
        <taxon>Endopterygota</taxon>
        <taxon>Lepidoptera</taxon>
        <taxon>Glossata</taxon>
        <taxon>Ditrysia</taxon>
        <taxon>Papilionoidea</taxon>
        <taxon>Papilionidae</taxon>
        <taxon>Papilioninae</taxon>
        <taxon>Papilio</taxon>
    </lineage>
</organism>
<dbReference type="InterPro" id="IPR050636">
    <property type="entry name" value="C2H2-ZF_domain-containing"/>
</dbReference>
<keyword evidence="9" id="KW-0804">Transcription</keyword>
<dbReference type="GeneID" id="106123246"/>
<dbReference type="FunFam" id="3.30.160.60:FF:001290">
    <property type="entry name" value="Zinc finger 45-like"/>
    <property type="match status" value="1"/>
</dbReference>
<feature type="domain" description="C2H2-type" evidence="13">
    <location>
        <begin position="644"/>
        <end position="671"/>
    </location>
</feature>
<evidence type="ECO:0000256" key="3">
    <source>
        <dbReference type="ARBA" id="ARBA00022723"/>
    </source>
</evidence>
<dbReference type="KEGG" id="pxu:106123246"/>
<comment type="similarity">
    <text evidence="2">Belongs to the krueppel C2H2-type zinc-finger protein family.</text>
</comment>
<keyword evidence="4" id="KW-0677">Repeat</keyword>
<name>A0AAJ7EF34_PAPXU</name>
<sequence length="943" mass="107998">MRTVSSHLLEDKMDDAVTHYINSHQSTEAVHVDANSLALNVQDDGGGRVVTVMQPLSFSTSQMCRQVSVNDQVNEGQWSEELMDPDGKLAAIVAHLSRPSHHPTHHKISAVRNDVDASVILDAPMRLYNGPSLDSTMLTEQDRQVLDIAASASPVQNKHQSKKSLPHKKRISKKLKRNTGNSTPQQDQIVVIHCNPQVSQEEILPDNFVGAVPHPDHLAADPHHIAHDMRPILLCQLCGEFYGEDQVKFYHHLRQHYEPHGTIIIENPVPDLSIDKMSNTCIVDNVQSLPDSLVELSLENTVPKSIYQPMDKHILYTTSDKTLSCHNKVQYTIAGEKELPQDNGKADLYETLGKLDLYNCPKCEKSFKKQKQCEEHVKEAHLNPKLEDMGEFSEPEDLMAGIHVAVEDGEQYEPTLLPHLVVENGHVHQDHVRHWYMRGSGEMCCDAPDYCAVCPPAPLPPVSTPAAMNRQSPQLKEEVLQRIFESEVPNQEASSFTAIIENPPEPPHPPQPPRDEKTTKASAGKKKAVKKFECPLCDRVFHHRNSLLYHMLMHGEKQHYCKDCDKGFYTAAALKVHRRVHSGDRPCACDECGRNFRQWSDLKYHKASIHSDQKNFKCEFCEKEFARRYSLNVHRRIHTGERNYKCDYCNKTFRASSYRLSHMRTHTGSKPYKCPQCEKCFRVAYDLRRHMLIHEKVRLRVDEMKPKPKDTKDKKTKSEEPKPQLKNQDVKSSKKTAGNRLPILKSILDKKQPTKPTKKTQTKKGAPNVTVAPNKEVAMKISDKYTNNVEVFDTRQVEYNKYKDVFEYRGNEVLQSYKKDYSEEIMYKESDRLTEERELAVLRPMFRNSPPIEELDKSNIRSENTDGNFQVFTHIEKNTDGNFHVYTHSDKSKNYIIPSSSQSIDMKLDREMSRDVRNDGLSTDNMDNVFLERLSAFYNITAV</sequence>
<dbReference type="PANTHER" id="PTHR47772:SF13">
    <property type="entry name" value="GASTRULA ZINC FINGER PROTEIN XLCGF49.1-LIKE-RELATED"/>
    <property type="match status" value="1"/>
</dbReference>
<evidence type="ECO:0000256" key="6">
    <source>
        <dbReference type="ARBA" id="ARBA00022833"/>
    </source>
</evidence>
<dbReference type="GO" id="GO:0048598">
    <property type="term" value="P:embryonic morphogenesis"/>
    <property type="evidence" value="ECO:0007669"/>
    <property type="project" value="UniProtKB-ARBA"/>
</dbReference>
<feature type="region of interest" description="Disordered" evidence="12">
    <location>
        <begin position="499"/>
        <end position="524"/>
    </location>
</feature>
<dbReference type="PANTHER" id="PTHR47772">
    <property type="entry name" value="ZINC FINGER PROTEIN 200"/>
    <property type="match status" value="1"/>
</dbReference>
<feature type="domain" description="C2H2-type" evidence="13">
    <location>
        <begin position="672"/>
        <end position="699"/>
    </location>
</feature>
<feature type="compositionally biased region" description="Pro residues" evidence="12">
    <location>
        <begin position="503"/>
        <end position="512"/>
    </location>
</feature>
<dbReference type="InterPro" id="IPR036236">
    <property type="entry name" value="Znf_C2H2_sf"/>
</dbReference>
<dbReference type="SUPFAM" id="SSF57667">
    <property type="entry name" value="beta-beta-alpha zinc fingers"/>
    <property type="match status" value="3"/>
</dbReference>
<feature type="domain" description="C2H2-type" evidence="13">
    <location>
        <begin position="616"/>
        <end position="643"/>
    </location>
</feature>
<dbReference type="RefSeq" id="XP_013174931.1">
    <property type="nucleotide sequence ID" value="XM_013319477.1"/>
</dbReference>
<keyword evidence="10" id="KW-0539">Nucleus</keyword>
<evidence type="ECO:0000256" key="7">
    <source>
        <dbReference type="ARBA" id="ARBA00023015"/>
    </source>
</evidence>
<keyword evidence="7" id="KW-0805">Transcription regulation</keyword>
<dbReference type="GO" id="GO:0008270">
    <property type="term" value="F:zinc ion binding"/>
    <property type="evidence" value="ECO:0007669"/>
    <property type="project" value="UniProtKB-KW"/>
</dbReference>
<feature type="domain" description="C2H2-type" evidence="13">
    <location>
        <begin position="559"/>
        <end position="586"/>
    </location>
</feature>
<evidence type="ECO:0000256" key="12">
    <source>
        <dbReference type="SAM" id="MobiDB-lite"/>
    </source>
</evidence>
<dbReference type="PROSITE" id="PS50157">
    <property type="entry name" value="ZINC_FINGER_C2H2_2"/>
    <property type="match status" value="7"/>
</dbReference>
<dbReference type="FunFam" id="3.30.160.60:FF:000100">
    <property type="entry name" value="Zinc finger 45-like"/>
    <property type="match status" value="1"/>
</dbReference>
<evidence type="ECO:0000259" key="13">
    <source>
        <dbReference type="PROSITE" id="PS50157"/>
    </source>
</evidence>
<dbReference type="AlphaFoldDB" id="A0AAJ7EF34"/>
<dbReference type="GO" id="GO:0005634">
    <property type="term" value="C:nucleus"/>
    <property type="evidence" value="ECO:0007669"/>
    <property type="project" value="UniProtKB-SubCell"/>
</dbReference>
<evidence type="ECO:0000256" key="5">
    <source>
        <dbReference type="ARBA" id="ARBA00022771"/>
    </source>
</evidence>